<reference evidence="1" key="2">
    <citation type="submission" date="2023-05" db="EMBL/GenBank/DDBJ databases">
        <authorList>
            <consortium name="Lawrence Berkeley National Laboratory"/>
            <person name="Steindorff A."/>
            <person name="Hensen N."/>
            <person name="Bonometti L."/>
            <person name="Westerberg I."/>
            <person name="Brannstrom I.O."/>
            <person name="Guillou S."/>
            <person name="Cros-Aarteil S."/>
            <person name="Calhoun S."/>
            <person name="Haridas S."/>
            <person name="Kuo A."/>
            <person name="Mondo S."/>
            <person name="Pangilinan J."/>
            <person name="Riley R."/>
            <person name="Labutti K."/>
            <person name="Andreopoulos B."/>
            <person name="Lipzen A."/>
            <person name="Chen C."/>
            <person name="Yanf M."/>
            <person name="Daum C."/>
            <person name="Ng V."/>
            <person name="Clum A."/>
            <person name="Ohm R."/>
            <person name="Martin F."/>
            <person name="Silar P."/>
            <person name="Natvig D."/>
            <person name="Lalanne C."/>
            <person name="Gautier V."/>
            <person name="Ament-Velasquez S.L."/>
            <person name="Kruys A."/>
            <person name="Hutchinson M.I."/>
            <person name="Powell A.J."/>
            <person name="Barry K."/>
            <person name="Miller A.N."/>
            <person name="Grigoriev I.V."/>
            <person name="Debuchy R."/>
            <person name="Gladieux P."/>
            <person name="Thoren M.H."/>
            <person name="Johannesson H."/>
        </authorList>
    </citation>
    <scope>NUCLEOTIDE SEQUENCE</scope>
    <source>
        <strain evidence="1">CBS 538.74</strain>
    </source>
</reference>
<evidence type="ECO:0000313" key="1">
    <source>
        <dbReference type="EMBL" id="KAK4152930.1"/>
    </source>
</evidence>
<dbReference type="Proteomes" id="UP001302745">
    <property type="component" value="Unassembled WGS sequence"/>
</dbReference>
<gene>
    <name evidence="1" type="ORF">C8A00DRAFT_34327</name>
</gene>
<accession>A0AAN6ZUZ2</accession>
<proteinExistence type="predicted"/>
<comment type="caution">
    <text evidence="1">The sequence shown here is derived from an EMBL/GenBank/DDBJ whole genome shotgun (WGS) entry which is preliminary data.</text>
</comment>
<dbReference type="EMBL" id="MU856956">
    <property type="protein sequence ID" value="KAK4152930.1"/>
    <property type="molecule type" value="Genomic_DNA"/>
</dbReference>
<keyword evidence="2" id="KW-1185">Reference proteome</keyword>
<name>A0AAN6ZUZ2_9PEZI</name>
<reference evidence="1" key="1">
    <citation type="journal article" date="2023" name="Mol. Phylogenet. Evol.">
        <title>Genome-scale phylogeny and comparative genomics of the fungal order Sordariales.</title>
        <authorList>
            <person name="Hensen N."/>
            <person name="Bonometti L."/>
            <person name="Westerberg I."/>
            <person name="Brannstrom I.O."/>
            <person name="Guillou S."/>
            <person name="Cros-Aarteil S."/>
            <person name="Calhoun S."/>
            <person name="Haridas S."/>
            <person name="Kuo A."/>
            <person name="Mondo S."/>
            <person name="Pangilinan J."/>
            <person name="Riley R."/>
            <person name="LaButti K."/>
            <person name="Andreopoulos B."/>
            <person name="Lipzen A."/>
            <person name="Chen C."/>
            <person name="Yan M."/>
            <person name="Daum C."/>
            <person name="Ng V."/>
            <person name="Clum A."/>
            <person name="Steindorff A."/>
            <person name="Ohm R.A."/>
            <person name="Martin F."/>
            <person name="Silar P."/>
            <person name="Natvig D.O."/>
            <person name="Lalanne C."/>
            <person name="Gautier V."/>
            <person name="Ament-Velasquez S.L."/>
            <person name="Kruys A."/>
            <person name="Hutchinson M.I."/>
            <person name="Powell A.J."/>
            <person name="Barry K."/>
            <person name="Miller A.N."/>
            <person name="Grigoriev I.V."/>
            <person name="Debuchy R."/>
            <person name="Gladieux P."/>
            <person name="Hiltunen Thoren M."/>
            <person name="Johannesson H."/>
        </authorList>
    </citation>
    <scope>NUCLEOTIDE SEQUENCE</scope>
    <source>
        <strain evidence="1">CBS 538.74</strain>
    </source>
</reference>
<organism evidence="1 2">
    <name type="scientific">Chaetomidium leptoderma</name>
    <dbReference type="NCBI Taxonomy" id="669021"/>
    <lineage>
        <taxon>Eukaryota</taxon>
        <taxon>Fungi</taxon>
        <taxon>Dikarya</taxon>
        <taxon>Ascomycota</taxon>
        <taxon>Pezizomycotina</taxon>
        <taxon>Sordariomycetes</taxon>
        <taxon>Sordariomycetidae</taxon>
        <taxon>Sordariales</taxon>
        <taxon>Chaetomiaceae</taxon>
        <taxon>Chaetomidium</taxon>
    </lineage>
</organism>
<sequence>MIRVGRLFGPEYYPGAIVETSAHGAALLGDPGDEPGGGDFQLVTSWECNAVTDKATGFDFAAGYWRDMHGAEGRDTPIHAFMEALDFDWVEVYYAFKYYLVRGAWELERLREINPRVLRFDVVEGSGHGGSEQEVVFEVREYTEFMRRCYFNWQVQQTIEAARS</sequence>
<dbReference type="AlphaFoldDB" id="A0AAN6ZUZ2"/>
<protein>
    <submittedName>
        <fullName evidence="1">Uncharacterized protein</fullName>
    </submittedName>
</protein>
<evidence type="ECO:0000313" key="2">
    <source>
        <dbReference type="Proteomes" id="UP001302745"/>
    </source>
</evidence>